<sequence length="112" mass="12134">MAFHNNRFMGFATLVIVVLLISNYQVLGQPGCSGDFGELVQICWNFISKTGSPVVPYTSEQCCNTIRNDVNIPCVCQSITDKDEQVLSMEKIVSVAESCGKPVAHGSKCGSK</sequence>
<feature type="domain" description="Bifunctional inhibitor/plant lipid transfer protein/seed storage helical" evidence="2">
    <location>
        <begin position="20"/>
        <end position="109"/>
    </location>
</feature>
<evidence type="ECO:0000259" key="2">
    <source>
        <dbReference type="Pfam" id="PF14368"/>
    </source>
</evidence>
<feature type="chain" id="PRO_5032309505" description="Bifunctional inhibitor/plant lipid transfer protein/seed storage helical domain-containing protein" evidence="1">
    <location>
        <begin position="29"/>
        <end position="112"/>
    </location>
</feature>
<dbReference type="OrthoDB" id="1151225at2759"/>
<dbReference type="Gene3D" id="1.10.110.10">
    <property type="entry name" value="Plant lipid-transfer and hydrophobic proteins"/>
    <property type="match status" value="1"/>
</dbReference>
<dbReference type="InterPro" id="IPR016140">
    <property type="entry name" value="Bifunc_inhib/LTP/seed_store"/>
</dbReference>
<reference evidence="3 4" key="1">
    <citation type="submission" date="2020-10" db="EMBL/GenBank/DDBJ databases">
        <title>The Coptis chinensis genome and diversification of protoberbering-type alkaloids.</title>
        <authorList>
            <person name="Wang B."/>
            <person name="Shu S."/>
            <person name="Song C."/>
            <person name="Liu Y."/>
        </authorList>
    </citation>
    <scope>NUCLEOTIDE SEQUENCE [LARGE SCALE GENOMIC DNA]</scope>
    <source>
        <strain evidence="3">HL-2020</strain>
        <tissue evidence="3">Leaf</tissue>
    </source>
</reference>
<evidence type="ECO:0000256" key="1">
    <source>
        <dbReference type="SAM" id="SignalP"/>
    </source>
</evidence>
<dbReference type="Pfam" id="PF14368">
    <property type="entry name" value="LTP_2"/>
    <property type="match status" value="1"/>
</dbReference>
<keyword evidence="4" id="KW-1185">Reference proteome</keyword>
<comment type="caution">
    <text evidence="3">The sequence shown here is derived from an EMBL/GenBank/DDBJ whole genome shotgun (WGS) entry which is preliminary data.</text>
</comment>
<dbReference type="PANTHER" id="PTHR33286">
    <property type="entry name" value="BIFUNCTIONAL INHIBITOR/LIPID-TRANSFER PROTEIN/SEED STORAGE 2S ALBUMIN SUPERFAMILY PROTEIN"/>
    <property type="match status" value="1"/>
</dbReference>
<evidence type="ECO:0000313" key="4">
    <source>
        <dbReference type="Proteomes" id="UP000631114"/>
    </source>
</evidence>
<dbReference type="Proteomes" id="UP000631114">
    <property type="component" value="Unassembled WGS sequence"/>
</dbReference>
<dbReference type="PANTHER" id="PTHR33286:SF1">
    <property type="entry name" value="OS01G0800600 PROTEIN"/>
    <property type="match status" value="1"/>
</dbReference>
<accession>A0A835LHP8</accession>
<dbReference type="AlphaFoldDB" id="A0A835LHP8"/>
<dbReference type="InterPro" id="IPR036312">
    <property type="entry name" value="Bifun_inhib/LTP/seed_sf"/>
</dbReference>
<organism evidence="3 4">
    <name type="scientific">Coptis chinensis</name>
    <dbReference type="NCBI Taxonomy" id="261450"/>
    <lineage>
        <taxon>Eukaryota</taxon>
        <taxon>Viridiplantae</taxon>
        <taxon>Streptophyta</taxon>
        <taxon>Embryophyta</taxon>
        <taxon>Tracheophyta</taxon>
        <taxon>Spermatophyta</taxon>
        <taxon>Magnoliopsida</taxon>
        <taxon>Ranunculales</taxon>
        <taxon>Ranunculaceae</taxon>
        <taxon>Coptidoideae</taxon>
        <taxon>Coptis</taxon>
    </lineage>
</organism>
<proteinExistence type="predicted"/>
<gene>
    <name evidence="3" type="ORF">IFM89_037609</name>
</gene>
<feature type="signal peptide" evidence="1">
    <location>
        <begin position="1"/>
        <end position="28"/>
    </location>
</feature>
<evidence type="ECO:0000313" key="3">
    <source>
        <dbReference type="EMBL" id="KAF9595180.1"/>
    </source>
</evidence>
<dbReference type="EMBL" id="JADFTS010000008">
    <property type="protein sequence ID" value="KAF9595180.1"/>
    <property type="molecule type" value="Genomic_DNA"/>
</dbReference>
<keyword evidence="1" id="KW-0732">Signal</keyword>
<name>A0A835LHP8_9MAGN</name>
<dbReference type="SUPFAM" id="SSF47699">
    <property type="entry name" value="Bifunctional inhibitor/lipid-transfer protein/seed storage 2S albumin"/>
    <property type="match status" value="1"/>
</dbReference>
<protein>
    <recommendedName>
        <fullName evidence="2">Bifunctional inhibitor/plant lipid transfer protein/seed storage helical domain-containing protein</fullName>
    </recommendedName>
</protein>